<dbReference type="EMBL" id="CAJNOR010018952">
    <property type="protein sequence ID" value="CAF1689122.1"/>
    <property type="molecule type" value="Genomic_DNA"/>
</dbReference>
<evidence type="ECO:0000313" key="2">
    <source>
        <dbReference type="EMBL" id="CAF1689122.1"/>
    </source>
</evidence>
<feature type="non-terminal residue" evidence="2">
    <location>
        <position position="1"/>
    </location>
</feature>
<keyword evidence="3" id="KW-1185">Reference proteome</keyword>
<dbReference type="InterPro" id="IPR050927">
    <property type="entry name" value="TRPM"/>
</dbReference>
<dbReference type="Proteomes" id="UP000663828">
    <property type="component" value="Unassembled WGS sequence"/>
</dbReference>
<organism evidence="2 3">
    <name type="scientific">Adineta ricciae</name>
    <name type="common">Rotifer</name>
    <dbReference type="NCBI Taxonomy" id="249248"/>
    <lineage>
        <taxon>Eukaryota</taxon>
        <taxon>Metazoa</taxon>
        <taxon>Spiralia</taxon>
        <taxon>Gnathifera</taxon>
        <taxon>Rotifera</taxon>
        <taxon>Eurotatoria</taxon>
        <taxon>Bdelloidea</taxon>
        <taxon>Adinetida</taxon>
        <taxon>Adinetidae</taxon>
        <taxon>Adineta</taxon>
    </lineage>
</organism>
<protein>
    <recommendedName>
        <fullName evidence="1">TRPM SLOG domain-containing protein</fullName>
    </recommendedName>
</protein>
<name>A0A816HRL8_ADIRI</name>
<reference evidence="2" key="1">
    <citation type="submission" date="2021-02" db="EMBL/GenBank/DDBJ databases">
        <authorList>
            <person name="Nowell W R."/>
        </authorList>
    </citation>
    <scope>NUCLEOTIDE SEQUENCE</scope>
</reference>
<dbReference type="GO" id="GO:0099604">
    <property type="term" value="F:ligand-gated calcium channel activity"/>
    <property type="evidence" value="ECO:0007669"/>
    <property type="project" value="TreeGrafter"/>
</dbReference>
<sequence>NHTHFILFNDELNDLEKISMRRQMIERQLSRTLLHSQINDDHHHSKNVFRQSIPIVMLLLGGHLATLITLCEGLKNETPVVTVLGTGYLADIIARLCLDLRSYDELMKTLGDDRIDLKDKLKEKRNKDIQDCQIQIERLINLTENSSEQKNTTIRNCLETVIKMQKLIVVFDGIGRVDNVEDEM</sequence>
<gene>
    <name evidence="2" type="ORF">XAT740_LOCUS63161</name>
</gene>
<dbReference type="AlphaFoldDB" id="A0A816HRL8"/>
<comment type="caution">
    <text evidence="2">The sequence shown here is derived from an EMBL/GenBank/DDBJ whole genome shotgun (WGS) entry which is preliminary data.</text>
</comment>
<proteinExistence type="predicted"/>
<dbReference type="Pfam" id="PF18139">
    <property type="entry name" value="LSDAT_euk"/>
    <property type="match status" value="1"/>
</dbReference>
<dbReference type="PANTHER" id="PTHR13800">
    <property type="entry name" value="TRANSIENT RECEPTOR POTENTIAL CATION CHANNEL, SUBFAMILY M, MEMBER 6"/>
    <property type="match status" value="1"/>
</dbReference>
<evidence type="ECO:0000313" key="3">
    <source>
        <dbReference type="Proteomes" id="UP000663828"/>
    </source>
</evidence>
<dbReference type="GO" id="GO:0005886">
    <property type="term" value="C:plasma membrane"/>
    <property type="evidence" value="ECO:0007669"/>
    <property type="project" value="TreeGrafter"/>
</dbReference>
<dbReference type="InterPro" id="IPR041491">
    <property type="entry name" value="TRPM_SLOG"/>
</dbReference>
<dbReference type="PANTHER" id="PTHR13800:SF12">
    <property type="entry name" value="TRANSIENT RECEPTOR POTENTIAL CATION CHANNEL SUBFAMILY M MEMBER-LIKE 2"/>
    <property type="match status" value="1"/>
</dbReference>
<accession>A0A816HRL8</accession>
<feature type="domain" description="TRPM SLOG" evidence="1">
    <location>
        <begin position="1"/>
        <end position="112"/>
    </location>
</feature>
<evidence type="ECO:0000259" key="1">
    <source>
        <dbReference type="Pfam" id="PF18139"/>
    </source>
</evidence>
<feature type="non-terminal residue" evidence="2">
    <location>
        <position position="184"/>
    </location>
</feature>